<gene>
    <name evidence="1" type="ORF">OH136_11540</name>
</gene>
<evidence type="ECO:0000313" key="1">
    <source>
        <dbReference type="EMBL" id="MCV6825185.1"/>
    </source>
</evidence>
<dbReference type="Proteomes" id="UP001208041">
    <property type="component" value="Unassembled WGS sequence"/>
</dbReference>
<keyword evidence="2" id="KW-1185">Reference proteome</keyword>
<dbReference type="PANTHER" id="PTHR34129">
    <property type="entry name" value="BLR1139 PROTEIN"/>
    <property type="match status" value="1"/>
</dbReference>
<dbReference type="SUPFAM" id="SSF56399">
    <property type="entry name" value="ADP-ribosylation"/>
    <property type="match status" value="1"/>
</dbReference>
<dbReference type="EMBL" id="JAOYFC010000002">
    <property type="protein sequence ID" value="MCV6825185.1"/>
    <property type="molecule type" value="Genomic_DNA"/>
</dbReference>
<name>A0AAE3J1T2_9RHOB</name>
<reference evidence="1" key="1">
    <citation type="submission" date="2022-10" db="EMBL/GenBank/DDBJ databases">
        <authorList>
            <person name="Yue Y."/>
        </authorList>
    </citation>
    <scope>NUCLEOTIDE SEQUENCE</scope>
    <source>
        <strain evidence="1">Z654</strain>
    </source>
</reference>
<organism evidence="1 2">
    <name type="scientific">Halocynthiibacter halioticoli</name>
    <dbReference type="NCBI Taxonomy" id="2986804"/>
    <lineage>
        <taxon>Bacteria</taxon>
        <taxon>Pseudomonadati</taxon>
        <taxon>Pseudomonadota</taxon>
        <taxon>Alphaproteobacteria</taxon>
        <taxon>Rhodobacterales</taxon>
        <taxon>Paracoccaceae</taxon>
        <taxon>Halocynthiibacter</taxon>
    </lineage>
</organism>
<accession>A0AAE3J1T2</accession>
<dbReference type="Pfam" id="PF06108">
    <property type="entry name" value="DUF952"/>
    <property type="match status" value="1"/>
</dbReference>
<sequence>MLIYKVFRVREWNALAGSGETVGAPIDRSDGFIHFSTAEQLRETVAKHFADIPGLVLAAVDTESLGDDLKWEVSRGGDKFPHLYRKLKLSEVVHHAPLKELDGVHLFPDEIP</sequence>
<dbReference type="RefSeq" id="WP_263954025.1">
    <property type="nucleotide sequence ID" value="NZ_JAOYFC010000002.1"/>
</dbReference>
<dbReference type="AlphaFoldDB" id="A0AAE3J1T2"/>
<evidence type="ECO:0000313" key="2">
    <source>
        <dbReference type="Proteomes" id="UP001208041"/>
    </source>
</evidence>
<proteinExistence type="predicted"/>
<comment type="caution">
    <text evidence="1">The sequence shown here is derived from an EMBL/GenBank/DDBJ whole genome shotgun (WGS) entry which is preliminary data.</text>
</comment>
<protein>
    <submittedName>
        <fullName evidence="1">DUF952 domain-containing protein</fullName>
    </submittedName>
</protein>
<dbReference type="Gene3D" id="3.20.170.20">
    <property type="entry name" value="Protein of unknown function DUF952"/>
    <property type="match status" value="1"/>
</dbReference>
<dbReference type="PANTHER" id="PTHR34129:SF1">
    <property type="entry name" value="DUF952 DOMAIN-CONTAINING PROTEIN"/>
    <property type="match status" value="1"/>
</dbReference>
<dbReference type="InterPro" id="IPR009297">
    <property type="entry name" value="DUF952"/>
</dbReference>